<dbReference type="SMART" id="SM00406">
    <property type="entry name" value="IGv"/>
    <property type="match status" value="1"/>
</dbReference>
<keyword evidence="7" id="KW-1185">Reference proteome</keyword>
<evidence type="ECO:0000256" key="4">
    <source>
        <dbReference type="SAM" id="SignalP"/>
    </source>
</evidence>
<name>A0A6G1Q732_CHAAH</name>
<keyword evidence="2" id="KW-0472">Membrane</keyword>
<dbReference type="SMART" id="SM00409">
    <property type="entry name" value="IG"/>
    <property type="match status" value="1"/>
</dbReference>
<protein>
    <submittedName>
        <fullName evidence="6">Myelin-oligodendrocyte glycoprotein</fullName>
    </submittedName>
</protein>
<reference evidence="6 7" key="1">
    <citation type="submission" date="2019-02" db="EMBL/GenBank/DDBJ databases">
        <title>Opniocepnalus argus genome.</title>
        <authorList>
            <person name="Zhou C."/>
            <person name="Xiao S."/>
        </authorList>
    </citation>
    <scope>NUCLEOTIDE SEQUENCE [LARGE SCALE GENOMIC DNA]</scope>
    <source>
        <strain evidence="6">OARG1902GOOAL</strain>
        <tissue evidence="6">Muscle</tissue>
    </source>
</reference>
<feature type="chain" id="PRO_5026124691" evidence="4">
    <location>
        <begin position="25"/>
        <end position="186"/>
    </location>
</feature>
<feature type="domain" description="Ig-like" evidence="5">
    <location>
        <begin position="20"/>
        <end position="133"/>
    </location>
</feature>
<keyword evidence="4" id="KW-0732">Signal</keyword>
<dbReference type="InterPro" id="IPR036179">
    <property type="entry name" value="Ig-like_dom_sf"/>
</dbReference>
<comment type="subcellular location">
    <subcellularLocation>
        <location evidence="1">Membrane</location>
    </subcellularLocation>
</comment>
<proteinExistence type="predicted"/>
<evidence type="ECO:0000256" key="1">
    <source>
        <dbReference type="ARBA" id="ARBA00004370"/>
    </source>
</evidence>
<dbReference type="InterPro" id="IPR007110">
    <property type="entry name" value="Ig-like_dom"/>
</dbReference>
<evidence type="ECO:0000256" key="3">
    <source>
        <dbReference type="ARBA" id="ARBA00023319"/>
    </source>
</evidence>
<dbReference type="PANTHER" id="PTHR24100:SF151">
    <property type="entry name" value="ICOS LIGAND"/>
    <property type="match status" value="1"/>
</dbReference>
<evidence type="ECO:0000313" key="7">
    <source>
        <dbReference type="Proteomes" id="UP000503349"/>
    </source>
</evidence>
<organism evidence="6 7">
    <name type="scientific">Channa argus</name>
    <name type="common">Northern snakehead</name>
    <name type="synonym">Ophicephalus argus</name>
    <dbReference type="NCBI Taxonomy" id="215402"/>
    <lineage>
        <taxon>Eukaryota</taxon>
        <taxon>Metazoa</taxon>
        <taxon>Chordata</taxon>
        <taxon>Craniata</taxon>
        <taxon>Vertebrata</taxon>
        <taxon>Euteleostomi</taxon>
        <taxon>Actinopterygii</taxon>
        <taxon>Neopterygii</taxon>
        <taxon>Teleostei</taxon>
        <taxon>Neoteleostei</taxon>
        <taxon>Acanthomorphata</taxon>
        <taxon>Anabantaria</taxon>
        <taxon>Anabantiformes</taxon>
        <taxon>Channoidei</taxon>
        <taxon>Channidae</taxon>
        <taxon>Channa</taxon>
    </lineage>
</organism>
<dbReference type="Gene3D" id="2.60.40.10">
    <property type="entry name" value="Immunoglobulins"/>
    <property type="match status" value="1"/>
</dbReference>
<dbReference type="PROSITE" id="PS50835">
    <property type="entry name" value="IG_LIKE"/>
    <property type="match status" value="1"/>
</dbReference>
<dbReference type="GO" id="GO:0050852">
    <property type="term" value="P:T cell receptor signaling pathway"/>
    <property type="evidence" value="ECO:0007669"/>
    <property type="project" value="TreeGrafter"/>
</dbReference>
<dbReference type="InterPro" id="IPR003599">
    <property type="entry name" value="Ig_sub"/>
</dbReference>
<dbReference type="InterPro" id="IPR013106">
    <property type="entry name" value="Ig_V-set"/>
</dbReference>
<dbReference type="Proteomes" id="UP000503349">
    <property type="component" value="Chromosome 13"/>
</dbReference>
<evidence type="ECO:0000259" key="5">
    <source>
        <dbReference type="PROSITE" id="PS50835"/>
    </source>
</evidence>
<dbReference type="InterPro" id="IPR050504">
    <property type="entry name" value="IgSF_BTN/MOG"/>
</dbReference>
<sequence>MASVDMFFLSYSLYFLILFPLSTAFEVKEIKATSGEDVFLPCLSPKDSSITLLEWIRPDLKSDGYVFFYRNNRSYENYQHPAFHGRVKLRDKSSVKNGDVSLVLKNVSNSDSGIYECQILISNTGASERTNIELKDLIRLTVTQSGGGAEHILKERMKDGGNKNQYHAFVLSVSVITVCWYLCREV</sequence>
<reference evidence="7" key="2">
    <citation type="submission" date="2019-02" db="EMBL/GenBank/DDBJ databases">
        <title>Opniocepnalus argus Var Kimnra genome.</title>
        <authorList>
            <person name="Zhou C."/>
            <person name="Xiao S."/>
        </authorList>
    </citation>
    <scope>NUCLEOTIDE SEQUENCE [LARGE SCALE GENOMIC DNA]</scope>
</reference>
<dbReference type="Pfam" id="PF07686">
    <property type="entry name" value="V-set"/>
    <property type="match status" value="1"/>
</dbReference>
<dbReference type="GO" id="GO:0001817">
    <property type="term" value="P:regulation of cytokine production"/>
    <property type="evidence" value="ECO:0007669"/>
    <property type="project" value="TreeGrafter"/>
</dbReference>
<dbReference type="EMBL" id="CM015724">
    <property type="protein sequence ID" value="KAF3698214.1"/>
    <property type="molecule type" value="Genomic_DNA"/>
</dbReference>
<dbReference type="InterPro" id="IPR013783">
    <property type="entry name" value="Ig-like_fold"/>
</dbReference>
<dbReference type="GO" id="GO:0009897">
    <property type="term" value="C:external side of plasma membrane"/>
    <property type="evidence" value="ECO:0007669"/>
    <property type="project" value="TreeGrafter"/>
</dbReference>
<dbReference type="AlphaFoldDB" id="A0A6G1Q732"/>
<dbReference type="SUPFAM" id="SSF48726">
    <property type="entry name" value="Immunoglobulin"/>
    <property type="match status" value="1"/>
</dbReference>
<dbReference type="GO" id="GO:0005102">
    <property type="term" value="F:signaling receptor binding"/>
    <property type="evidence" value="ECO:0007669"/>
    <property type="project" value="TreeGrafter"/>
</dbReference>
<keyword evidence="3" id="KW-0393">Immunoglobulin domain</keyword>
<dbReference type="PANTHER" id="PTHR24100">
    <property type="entry name" value="BUTYROPHILIN"/>
    <property type="match status" value="1"/>
</dbReference>
<evidence type="ECO:0000313" key="6">
    <source>
        <dbReference type="EMBL" id="KAF3698214.1"/>
    </source>
</evidence>
<accession>A0A6G1Q732</accession>
<feature type="signal peptide" evidence="4">
    <location>
        <begin position="1"/>
        <end position="24"/>
    </location>
</feature>
<evidence type="ECO:0000256" key="2">
    <source>
        <dbReference type="ARBA" id="ARBA00023136"/>
    </source>
</evidence>
<gene>
    <name evidence="6" type="ORF">EXN66_Car013895</name>
</gene>